<keyword evidence="3 7" id="KW-0963">Cytoplasm</keyword>
<evidence type="ECO:0000256" key="1">
    <source>
        <dbReference type="ARBA" id="ARBA00004496"/>
    </source>
</evidence>
<dbReference type="InterPro" id="IPR036615">
    <property type="entry name" value="Mur_ligase_C_dom_sf"/>
</dbReference>
<keyword evidence="5 7" id="KW-0547">Nucleotide-binding</keyword>
<sequence length="447" mass="47419">MNHSSYLVAGLGKTGLSIARYLHRKNKSFILFDTRAEAPGLAEFRAEFPEVPVYLQSVPEPQLSQITDIITSPGVSLDTPIIKKAIAAGVAVYGDIECLAREIHAPVVAITGTNGKSTVTTLVGDMAKAAGFSVAVAGNIGTPVLDMLVDDHQYDLWVLELSSFQLDLTYSLAPVAATILNVTPDHLDRHHTMEAYIQAKQRIYHQTKAAVVNRDDAVTLPNATTTCGMHVVSFGSDVPAAGNWGIIARNGGHYLAKGDECLLSVDSLLIKGVHNWLNALAACALAEAAGVPQHHILHVLKTFPGLPHRCQWVRSLDGVEWINDSKGTNVGATLSAINGIGGAMQGKIVLIAGGQGKGADFSDLTKPVSDYVRSLVLIGEDADKMEAALAHVVPVIRASSLDDAVIEAKKCAKPGDVVLLSPACASLDMFRDFNHRGDVFASSVNGL</sequence>
<dbReference type="HAMAP" id="MF_00639">
    <property type="entry name" value="MurD"/>
    <property type="match status" value="1"/>
</dbReference>
<dbReference type="RefSeq" id="WP_058493603.1">
    <property type="nucleotide sequence ID" value="NZ_CBCRUR010000015.1"/>
</dbReference>
<evidence type="ECO:0000313" key="11">
    <source>
        <dbReference type="EMBL" id="KTD77938.1"/>
    </source>
</evidence>
<dbReference type="PANTHER" id="PTHR43692">
    <property type="entry name" value="UDP-N-ACETYLMURAMOYLALANINE--D-GLUTAMATE LIGASE"/>
    <property type="match status" value="1"/>
</dbReference>
<dbReference type="GO" id="GO:0071555">
    <property type="term" value="P:cell wall organization"/>
    <property type="evidence" value="ECO:0007669"/>
    <property type="project" value="UniProtKB-KW"/>
</dbReference>
<reference evidence="11 12" key="1">
    <citation type="submission" date="2015-11" db="EMBL/GenBank/DDBJ databases">
        <title>Genomic analysis of 38 Legionella species identifies large and diverse effector repertoires.</title>
        <authorList>
            <person name="Burstein D."/>
            <person name="Amaro F."/>
            <person name="Zusman T."/>
            <person name="Lifshitz Z."/>
            <person name="Cohen O."/>
            <person name="Gilbert J.A."/>
            <person name="Pupko T."/>
            <person name="Shuman H.A."/>
            <person name="Segal G."/>
        </authorList>
    </citation>
    <scope>NUCLEOTIDE SEQUENCE [LARGE SCALE GENOMIC DNA]</scope>
    <source>
        <strain evidence="11 12">ATCC 49508</strain>
    </source>
</reference>
<organism evidence="11 12">
    <name type="scientific">Legionella worsleiensis</name>
    <dbReference type="NCBI Taxonomy" id="45076"/>
    <lineage>
        <taxon>Bacteria</taxon>
        <taxon>Pseudomonadati</taxon>
        <taxon>Pseudomonadota</taxon>
        <taxon>Gammaproteobacteria</taxon>
        <taxon>Legionellales</taxon>
        <taxon>Legionellaceae</taxon>
        <taxon>Legionella</taxon>
    </lineage>
</organism>
<dbReference type="Gene3D" id="3.90.190.20">
    <property type="entry name" value="Mur ligase, C-terminal domain"/>
    <property type="match status" value="1"/>
</dbReference>
<comment type="caution">
    <text evidence="11">The sequence shown here is derived from an EMBL/GenBank/DDBJ whole genome shotgun (WGS) entry which is preliminary data.</text>
</comment>
<dbReference type="GO" id="GO:0051301">
    <property type="term" value="P:cell division"/>
    <property type="evidence" value="ECO:0007669"/>
    <property type="project" value="UniProtKB-KW"/>
</dbReference>
<dbReference type="STRING" id="45076.Lwor_1820"/>
<evidence type="ECO:0000256" key="8">
    <source>
        <dbReference type="RuleBase" id="RU003664"/>
    </source>
</evidence>
<dbReference type="OrthoDB" id="9809796at2"/>
<feature type="domain" description="Mur ligase C-terminal" evidence="9">
    <location>
        <begin position="308"/>
        <end position="424"/>
    </location>
</feature>
<keyword evidence="7 8" id="KW-0132">Cell division</keyword>
<feature type="domain" description="Mur ligase central" evidence="10">
    <location>
        <begin position="110"/>
        <end position="286"/>
    </location>
</feature>
<evidence type="ECO:0000256" key="6">
    <source>
        <dbReference type="ARBA" id="ARBA00022840"/>
    </source>
</evidence>
<dbReference type="InterPro" id="IPR005762">
    <property type="entry name" value="MurD"/>
</dbReference>
<dbReference type="SUPFAM" id="SSF53623">
    <property type="entry name" value="MurD-like peptide ligases, catalytic domain"/>
    <property type="match status" value="1"/>
</dbReference>
<dbReference type="SUPFAM" id="SSF51984">
    <property type="entry name" value="MurCD N-terminal domain"/>
    <property type="match status" value="1"/>
</dbReference>
<evidence type="ECO:0000256" key="4">
    <source>
        <dbReference type="ARBA" id="ARBA00022598"/>
    </source>
</evidence>
<dbReference type="Gene3D" id="3.40.50.720">
    <property type="entry name" value="NAD(P)-binding Rossmann-like Domain"/>
    <property type="match status" value="1"/>
</dbReference>
<comment type="pathway">
    <text evidence="2 7 8">Cell wall biogenesis; peptidoglycan biosynthesis.</text>
</comment>
<dbReference type="GO" id="GO:0008764">
    <property type="term" value="F:UDP-N-acetylmuramoylalanine-D-glutamate ligase activity"/>
    <property type="evidence" value="ECO:0007669"/>
    <property type="project" value="UniProtKB-UniRule"/>
</dbReference>
<dbReference type="Proteomes" id="UP000054662">
    <property type="component" value="Unassembled WGS sequence"/>
</dbReference>
<comment type="catalytic activity">
    <reaction evidence="7 8">
        <text>UDP-N-acetyl-alpha-D-muramoyl-L-alanine + D-glutamate + ATP = UDP-N-acetyl-alpha-D-muramoyl-L-alanyl-D-glutamate + ADP + phosphate + H(+)</text>
        <dbReference type="Rhea" id="RHEA:16429"/>
        <dbReference type="ChEBI" id="CHEBI:15378"/>
        <dbReference type="ChEBI" id="CHEBI:29986"/>
        <dbReference type="ChEBI" id="CHEBI:30616"/>
        <dbReference type="ChEBI" id="CHEBI:43474"/>
        <dbReference type="ChEBI" id="CHEBI:83898"/>
        <dbReference type="ChEBI" id="CHEBI:83900"/>
        <dbReference type="ChEBI" id="CHEBI:456216"/>
        <dbReference type="EC" id="6.3.2.9"/>
    </reaction>
</comment>
<dbReference type="GO" id="GO:0008360">
    <property type="term" value="P:regulation of cell shape"/>
    <property type="evidence" value="ECO:0007669"/>
    <property type="project" value="UniProtKB-KW"/>
</dbReference>
<evidence type="ECO:0000256" key="5">
    <source>
        <dbReference type="ARBA" id="ARBA00022741"/>
    </source>
</evidence>
<dbReference type="AlphaFoldDB" id="A0A0W1A9C5"/>
<dbReference type="Pfam" id="PF02875">
    <property type="entry name" value="Mur_ligase_C"/>
    <property type="match status" value="1"/>
</dbReference>
<evidence type="ECO:0000256" key="2">
    <source>
        <dbReference type="ARBA" id="ARBA00004752"/>
    </source>
</evidence>
<evidence type="ECO:0000256" key="7">
    <source>
        <dbReference type="HAMAP-Rule" id="MF_00639"/>
    </source>
</evidence>
<dbReference type="EMBL" id="LNZC01000022">
    <property type="protein sequence ID" value="KTD77938.1"/>
    <property type="molecule type" value="Genomic_DNA"/>
</dbReference>
<name>A0A0W1A9C5_9GAMM</name>
<dbReference type="SUPFAM" id="SSF53244">
    <property type="entry name" value="MurD-like peptide ligases, peptide-binding domain"/>
    <property type="match status" value="1"/>
</dbReference>
<keyword evidence="7 8" id="KW-0133">Cell shape</keyword>
<comment type="similarity">
    <text evidence="7">Belongs to the MurCDEF family.</text>
</comment>
<evidence type="ECO:0000256" key="3">
    <source>
        <dbReference type="ARBA" id="ARBA00022490"/>
    </source>
</evidence>
<comment type="function">
    <text evidence="7 8">Cell wall formation. Catalyzes the addition of glutamate to the nucleotide precursor UDP-N-acetylmuramoyl-L-alanine (UMA).</text>
</comment>
<accession>A0A0W1A9C5</accession>
<keyword evidence="7 8" id="KW-0131">Cell cycle</keyword>
<dbReference type="NCBIfam" id="TIGR01087">
    <property type="entry name" value="murD"/>
    <property type="match status" value="1"/>
</dbReference>
<keyword evidence="6 7" id="KW-0067">ATP-binding</keyword>
<dbReference type="InterPro" id="IPR013221">
    <property type="entry name" value="Mur_ligase_cen"/>
</dbReference>
<dbReference type="InterPro" id="IPR004101">
    <property type="entry name" value="Mur_ligase_C"/>
</dbReference>
<dbReference type="Gene3D" id="3.40.1190.10">
    <property type="entry name" value="Mur-like, catalytic domain"/>
    <property type="match status" value="1"/>
</dbReference>
<keyword evidence="4 7" id="KW-0436">Ligase</keyword>
<evidence type="ECO:0000313" key="12">
    <source>
        <dbReference type="Proteomes" id="UP000054662"/>
    </source>
</evidence>
<keyword evidence="12" id="KW-1185">Reference proteome</keyword>
<dbReference type="GO" id="GO:0009252">
    <property type="term" value="P:peptidoglycan biosynthetic process"/>
    <property type="evidence" value="ECO:0007669"/>
    <property type="project" value="UniProtKB-UniRule"/>
</dbReference>
<dbReference type="GO" id="GO:0005524">
    <property type="term" value="F:ATP binding"/>
    <property type="evidence" value="ECO:0007669"/>
    <property type="project" value="UniProtKB-UniRule"/>
</dbReference>
<proteinExistence type="inferred from homology"/>
<keyword evidence="7 8" id="KW-0961">Cell wall biogenesis/degradation</keyword>
<feature type="binding site" evidence="7">
    <location>
        <begin position="112"/>
        <end position="118"/>
    </location>
    <ligand>
        <name>ATP</name>
        <dbReference type="ChEBI" id="CHEBI:30616"/>
    </ligand>
</feature>
<protein>
    <recommendedName>
        <fullName evidence="7 8">UDP-N-acetylmuramoylalanine--D-glutamate ligase</fullName>
        <ecNumber evidence="7 8">6.3.2.9</ecNumber>
    </recommendedName>
    <alternativeName>
        <fullName evidence="7">D-glutamic acid-adding enzyme</fullName>
    </alternativeName>
    <alternativeName>
        <fullName evidence="7">UDP-N-acetylmuramoyl-L-alanyl-D-glutamate synthetase</fullName>
    </alternativeName>
</protein>
<comment type="subcellular location">
    <subcellularLocation>
        <location evidence="1 7 8">Cytoplasm</location>
    </subcellularLocation>
</comment>
<dbReference type="PATRIC" id="fig|45076.6.peg.1980"/>
<evidence type="ECO:0000259" key="10">
    <source>
        <dbReference type="Pfam" id="PF08245"/>
    </source>
</evidence>
<dbReference type="GO" id="GO:0005737">
    <property type="term" value="C:cytoplasm"/>
    <property type="evidence" value="ECO:0007669"/>
    <property type="project" value="UniProtKB-SubCell"/>
</dbReference>
<dbReference type="UniPathway" id="UPA00219"/>
<evidence type="ECO:0000259" key="9">
    <source>
        <dbReference type="Pfam" id="PF02875"/>
    </source>
</evidence>
<gene>
    <name evidence="7 11" type="primary">murD</name>
    <name evidence="11" type="ORF">Lwor_1820</name>
</gene>
<dbReference type="EC" id="6.3.2.9" evidence="7 8"/>
<dbReference type="Pfam" id="PF08245">
    <property type="entry name" value="Mur_ligase_M"/>
    <property type="match status" value="1"/>
</dbReference>
<dbReference type="PANTHER" id="PTHR43692:SF1">
    <property type="entry name" value="UDP-N-ACETYLMURAMOYLALANINE--D-GLUTAMATE LIGASE"/>
    <property type="match status" value="1"/>
</dbReference>
<dbReference type="InterPro" id="IPR036565">
    <property type="entry name" value="Mur-like_cat_sf"/>
</dbReference>
<keyword evidence="7 8" id="KW-0573">Peptidoglycan synthesis</keyword>
<dbReference type="Pfam" id="PF21799">
    <property type="entry name" value="MurD-like_N"/>
    <property type="match status" value="1"/>
</dbReference>